<evidence type="ECO:0000313" key="4">
    <source>
        <dbReference type="Proteomes" id="UP001152651"/>
    </source>
</evidence>
<dbReference type="SMART" id="SM00421">
    <property type="entry name" value="HTH_LUXR"/>
    <property type="match status" value="1"/>
</dbReference>
<evidence type="ECO:0000313" key="3">
    <source>
        <dbReference type="EMBL" id="CAH6662032.1"/>
    </source>
</evidence>
<dbReference type="Proteomes" id="UP001152651">
    <property type="component" value="Unassembled WGS sequence"/>
</dbReference>
<dbReference type="Gene3D" id="1.10.10.10">
    <property type="entry name" value="Winged helix-like DNA-binding domain superfamily/Winged helix DNA-binding domain"/>
    <property type="match status" value="1"/>
</dbReference>
<dbReference type="PRINTS" id="PR00038">
    <property type="entry name" value="HTHLUXR"/>
</dbReference>
<accession>A0ABN8TIL5</accession>
<protein>
    <submittedName>
        <fullName evidence="3">Response regulator containing a CheY-like receiver domain and an HTH DNA-binding domain</fullName>
    </submittedName>
</protein>
<evidence type="ECO:0000259" key="2">
    <source>
        <dbReference type="SMART" id="SM00421"/>
    </source>
</evidence>
<dbReference type="InterPro" id="IPR016032">
    <property type="entry name" value="Sig_transdc_resp-reg_C-effctor"/>
</dbReference>
<dbReference type="InterPro" id="IPR000792">
    <property type="entry name" value="Tscrpt_reg_LuxR_C"/>
</dbReference>
<keyword evidence="4" id="KW-1185">Reference proteome</keyword>
<gene>
    <name evidence="3" type="ORF">FBBNIHIM_23270</name>
</gene>
<dbReference type="RefSeq" id="WP_149462522.1">
    <property type="nucleotide sequence ID" value="NZ_CALSBS010000034.1"/>
</dbReference>
<comment type="caution">
    <text evidence="3">The sequence shown here is derived from an EMBL/GenBank/DDBJ whole genome shotgun (WGS) entry which is preliminary data.</text>
</comment>
<reference evidence="3" key="1">
    <citation type="submission" date="2022-05" db="EMBL/GenBank/DDBJ databases">
        <authorList>
            <person name="Blom J."/>
        </authorList>
    </citation>
    <scope>NUCLEOTIDE SEQUENCE</scope>
    <source>
        <strain evidence="3">Type strain: CPO20170097</strain>
    </source>
</reference>
<evidence type="ECO:0000256" key="1">
    <source>
        <dbReference type="ARBA" id="ARBA00023125"/>
    </source>
</evidence>
<proteinExistence type="predicted"/>
<dbReference type="SUPFAM" id="SSF46894">
    <property type="entry name" value="C-terminal effector domain of the bipartite response regulators"/>
    <property type="match status" value="1"/>
</dbReference>
<name>A0ABN8TIL5_9ENTR</name>
<keyword evidence="1" id="KW-0238">DNA-binding</keyword>
<sequence length="185" mass="21667">MNGEACPVKLELVDLWLDDNFLEYGLCEVLKDVRLDRQNIRYVIFSASQYANVKKHNYDLRNHRFILLSDGQRYNFLDSFTVNHISSKASVEEIVKFLTSLRKNNEDHCQIEQKVKLSARETTLLDQMSDGKKIIEMAENLNVHIKTVYQMRTNLIKKLGCSGNIDFMQTLRTDVFKSWLTDQRV</sequence>
<dbReference type="Pfam" id="PF00196">
    <property type="entry name" value="GerE"/>
    <property type="match status" value="1"/>
</dbReference>
<organism evidence="3 4">
    <name type="scientific">Pseudocitrobacter vendiensis</name>
    <dbReference type="NCBI Taxonomy" id="2488306"/>
    <lineage>
        <taxon>Bacteria</taxon>
        <taxon>Pseudomonadati</taxon>
        <taxon>Pseudomonadota</taxon>
        <taxon>Gammaproteobacteria</taxon>
        <taxon>Enterobacterales</taxon>
        <taxon>Enterobacteriaceae</taxon>
        <taxon>Pseudocitrobacter</taxon>
    </lineage>
</organism>
<dbReference type="EMBL" id="CALSBS010000034">
    <property type="protein sequence ID" value="CAH6662032.1"/>
    <property type="molecule type" value="Genomic_DNA"/>
</dbReference>
<feature type="domain" description="HTH luxR-type" evidence="2">
    <location>
        <begin position="114"/>
        <end position="171"/>
    </location>
</feature>
<dbReference type="InterPro" id="IPR036388">
    <property type="entry name" value="WH-like_DNA-bd_sf"/>
</dbReference>